<name>A0A1J1IXL6_9DIPT</name>
<dbReference type="AlphaFoldDB" id="A0A1J1IXL6"/>
<organism evidence="2 3">
    <name type="scientific">Clunio marinus</name>
    <dbReference type="NCBI Taxonomy" id="568069"/>
    <lineage>
        <taxon>Eukaryota</taxon>
        <taxon>Metazoa</taxon>
        <taxon>Ecdysozoa</taxon>
        <taxon>Arthropoda</taxon>
        <taxon>Hexapoda</taxon>
        <taxon>Insecta</taxon>
        <taxon>Pterygota</taxon>
        <taxon>Neoptera</taxon>
        <taxon>Endopterygota</taxon>
        <taxon>Diptera</taxon>
        <taxon>Nematocera</taxon>
        <taxon>Chironomoidea</taxon>
        <taxon>Chironomidae</taxon>
        <taxon>Clunio</taxon>
    </lineage>
</organism>
<accession>A0A1J1IXL6</accession>
<evidence type="ECO:0000256" key="1">
    <source>
        <dbReference type="SAM" id="SignalP"/>
    </source>
</evidence>
<gene>
    <name evidence="2" type="primary">putative AGAP013100-PA</name>
    <name evidence="2" type="ORF">CLUMA_CG017946</name>
</gene>
<evidence type="ECO:0000313" key="2">
    <source>
        <dbReference type="EMBL" id="CRL04895.1"/>
    </source>
</evidence>
<protein>
    <submittedName>
        <fullName evidence="2">CLUMA_CG017946, isoform A</fullName>
    </submittedName>
</protein>
<dbReference type="EMBL" id="CVRI01000063">
    <property type="protein sequence ID" value="CRL04895.1"/>
    <property type="molecule type" value="Genomic_DNA"/>
</dbReference>
<dbReference type="OrthoDB" id="6752508at2759"/>
<dbReference type="Proteomes" id="UP000183832">
    <property type="component" value="Unassembled WGS sequence"/>
</dbReference>
<proteinExistence type="predicted"/>
<keyword evidence="3" id="KW-1185">Reference proteome</keyword>
<reference evidence="2 3" key="1">
    <citation type="submission" date="2015-04" db="EMBL/GenBank/DDBJ databases">
        <authorList>
            <person name="Syromyatnikov M.Y."/>
            <person name="Popov V.N."/>
        </authorList>
    </citation>
    <scope>NUCLEOTIDE SEQUENCE [LARGE SCALE GENOMIC DNA]</scope>
</reference>
<feature type="signal peptide" evidence="1">
    <location>
        <begin position="1"/>
        <end position="20"/>
    </location>
</feature>
<keyword evidence="1" id="KW-0732">Signal</keyword>
<sequence>MLFKSLLYLSFIMFTANLFGVTNTSGSWKGKEDKCYNHNNKLLSLLNLLCNSTQNSSITVRDACYGCFFRVGVLTPGPTLLNQLSQCASLYLSNTSYAGCATQLASLVSGVRPTTSPTFPHQCYTGYCEFVRCVRRINANVLVDNCLLENIARNLSTQQDRVSFYTNITSCILARSRCNAYNPITGELQPGNKYPHGVSSQTFLANALQITASGDLRVISFSQKVGVSNLFCSAQPTLDQAGYGVTTC</sequence>
<evidence type="ECO:0000313" key="3">
    <source>
        <dbReference type="Proteomes" id="UP000183832"/>
    </source>
</evidence>
<feature type="chain" id="PRO_5013131307" evidence="1">
    <location>
        <begin position="21"/>
        <end position="248"/>
    </location>
</feature>